<reference evidence="1 2" key="1">
    <citation type="submission" date="2016-10" db="EMBL/GenBank/DDBJ databases">
        <authorList>
            <person name="de Groot N.N."/>
        </authorList>
    </citation>
    <scope>NUCLEOTIDE SEQUENCE [LARGE SCALE GENOMIC DNA]</scope>
    <source>
        <strain evidence="1 2">LMG 25475</strain>
    </source>
</reference>
<evidence type="ECO:0000313" key="2">
    <source>
        <dbReference type="Proteomes" id="UP000243378"/>
    </source>
</evidence>
<dbReference type="STRING" id="640205.SAMN05216381_1061"/>
<organism evidence="1 2">
    <name type="scientific">Phytopseudomonas seleniipraecipitans</name>
    <dbReference type="NCBI Taxonomy" id="640205"/>
    <lineage>
        <taxon>Bacteria</taxon>
        <taxon>Pseudomonadati</taxon>
        <taxon>Pseudomonadota</taxon>
        <taxon>Gammaproteobacteria</taxon>
        <taxon>Pseudomonadales</taxon>
        <taxon>Pseudomonadaceae</taxon>
        <taxon>Phytopseudomonas</taxon>
    </lineage>
</organism>
<dbReference type="Proteomes" id="UP000243378">
    <property type="component" value="Unassembled WGS sequence"/>
</dbReference>
<gene>
    <name evidence="1" type="ORF">SAMN05216381_1061</name>
</gene>
<name>A0A1G7JBS2_9GAMM</name>
<dbReference type="RefSeq" id="WP_092365533.1">
    <property type="nucleotide sequence ID" value="NZ_FNBM01000002.1"/>
</dbReference>
<evidence type="ECO:0000313" key="1">
    <source>
        <dbReference type="EMBL" id="SDF22371.1"/>
    </source>
</evidence>
<accession>A0A1G7JBS2</accession>
<sequence>MEFTLDTIDLAADPDLGGEQIEWTDEWDWDPVAQDQERSLTGALIVQEGMKRYGRPITLASNGGAWFTLATVRELEALRDQSLIVMLLTLPTGAQHYVTWSRADGSPLQAKPLHRLVDPGPDWLYELTLKLITVAPPPDPAPEPDPEP</sequence>
<protein>
    <submittedName>
        <fullName evidence="1">Uncharacterized protein</fullName>
    </submittedName>
</protein>
<dbReference type="AlphaFoldDB" id="A0A1G7JBS2"/>
<dbReference type="OrthoDB" id="5432576at2"/>
<proteinExistence type="predicted"/>
<dbReference type="EMBL" id="FNBM01000002">
    <property type="protein sequence ID" value="SDF22371.1"/>
    <property type="molecule type" value="Genomic_DNA"/>
</dbReference>